<dbReference type="EMBL" id="CP094326">
    <property type="protein sequence ID" value="UNY98589.1"/>
    <property type="molecule type" value="Genomic_DNA"/>
</dbReference>
<sequence length="491" mass="52505">MKKVPNTWILTSLSISTLMASLGVSIANVALPTLTEVFSTTFQSVQWVVISYLLSITVVIVSIGRLGDILGLQRMLMIGLIVYTLASFTCGIAPALWMLILARSFQGVGAAILIALTMAFLREAISEKKMGSAMGMLGTMSAIGTALGPTLGGILIESFGWRTIFLMMVPPGVLNMFLTYKYLPVAKARVTHERNLLRGKPTRYSHKKYFGFEARSRAFRFRLSSKEIDWTGTFLLAVTLAFYTLGMTIGKGSFNLVNVLLLLLAVMGTGAFIYSQAKAKSPLIKLSAFTDRNLSAGLIVNSFVSAVMMATLVVGPFYLSLALGLNETFVGMVMSVGPMVSALTGIPSGRIVDRFGATETVITGLLVMVLGAFTLSILPNKYGVIGYIIALAILTPGYQLFQAANNTSVMMGANKDQRGVISGVLNLSRNLGLVTGASVLGALFAFAVGTSDFEIARRQDISKGMSTTFIVAGVLMSIAVVISFTMRKKAG</sequence>
<evidence type="ECO:0000313" key="8">
    <source>
        <dbReference type="EMBL" id="UNY98589.1"/>
    </source>
</evidence>
<feature type="transmembrane region" description="Helical" evidence="6">
    <location>
        <begin position="133"/>
        <end position="155"/>
    </location>
</feature>
<feature type="transmembrane region" description="Helical" evidence="6">
    <location>
        <begin position="469"/>
        <end position="486"/>
    </location>
</feature>
<keyword evidence="5 6" id="KW-0472">Membrane</keyword>
<feature type="transmembrane region" description="Helical" evidence="6">
    <location>
        <begin position="104"/>
        <end position="121"/>
    </location>
</feature>
<feature type="domain" description="Major facilitator superfamily (MFS) profile" evidence="7">
    <location>
        <begin position="9"/>
        <end position="491"/>
    </location>
</feature>
<dbReference type="Gene3D" id="1.20.1250.20">
    <property type="entry name" value="MFS general substrate transporter like domains"/>
    <property type="match status" value="1"/>
</dbReference>
<evidence type="ECO:0000256" key="1">
    <source>
        <dbReference type="ARBA" id="ARBA00004141"/>
    </source>
</evidence>
<dbReference type="Gene3D" id="1.20.1720.10">
    <property type="entry name" value="Multidrug resistance protein D"/>
    <property type="match status" value="1"/>
</dbReference>
<dbReference type="Pfam" id="PF07690">
    <property type="entry name" value="MFS_1"/>
    <property type="match status" value="1"/>
</dbReference>
<dbReference type="RefSeq" id="WP_242936995.1">
    <property type="nucleotide sequence ID" value="NZ_CP094326.1"/>
</dbReference>
<feature type="transmembrane region" description="Helical" evidence="6">
    <location>
        <begin position="256"/>
        <end position="275"/>
    </location>
</feature>
<dbReference type="InterPro" id="IPR020846">
    <property type="entry name" value="MFS_dom"/>
</dbReference>
<feature type="transmembrane region" description="Helical" evidence="6">
    <location>
        <begin position="47"/>
        <end position="64"/>
    </location>
</feature>
<comment type="subcellular location">
    <subcellularLocation>
        <location evidence="1">Membrane</location>
        <topology evidence="1">Multi-pass membrane protein</topology>
    </subcellularLocation>
</comment>
<gene>
    <name evidence="8" type="ORF">MQE36_16100</name>
</gene>
<dbReference type="SUPFAM" id="SSF103473">
    <property type="entry name" value="MFS general substrate transporter"/>
    <property type="match status" value="1"/>
</dbReference>
<evidence type="ECO:0000256" key="4">
    <source>
        <dbReference type="ARBA" id="ARBA00022989"/>
    </source>
</evidence>
<dbReference type="PRINTS" id="PR01036">
    <property type="entry name" value="TCRTETB"/>
</dbReference>
<protein>
    <submittedName>
        <fullName evidence="8">MFS transporter</fullName>
    </submittedName>
</protein>
<evidence type="ECO:0000259" key="7">
    <source>
        <dbReference type="PROSITE" id="PS50850"/>
    </source>
</evidence>
<keyword evidence="2" id="KW-0813">Transport</keyword>
<proteinExistence type="predicted"/>
<feature type="transmembrane region" description="Helical" evidence="6">
    <location>
        <begin position="329"/>
        <end position="348"/>
    </location>
</feature>
<feature type="transmembrane region" description="Helical" evidence="6">
    <location>
        <begin position="360"/>
        <end position="378"/>
    </location>
</feature>
<organism evidence="8 9">
    <name type="scientific">Zhouia spongiae</name>
    <dbReference type="NCBI Taxonomy" id="2202721"/>
    <lineage>
        <taxon>Bacteria</taxon>
        <taxon>Pseudomonadati</taxon>
        <taxon>Bacteroidota</taxon>
        <taxon>Flavobacteriia</taxon>
        <taxon>Flavobacteriales</taxon>
        <taxon>Flavobacteriaceae</taxon>
        <taxon>Zhouia</taxon>
    </lineage>
</organism>
<feature type="transmembrane region" description="Helical" evidence="6">
    <location>
        <begin position="384"/>
        <end position="401"/>
    </location>
</feature>
<reference evidence="8 9" key="1">
    <citation type="journal article" date="2018" name="Int. J. Syst. Evol. Microbiol.">
        <title>Zhouia spongiae sp. nov., isolated from a marine sponge.</title>
        <authorList>
            <person name="Zhuang L."/>
            <person name="Lin B."/>
            <person name="Qin F."/>
            <person name="Luo L."/>
        </authorList>
    </citation>
    <scope>NUCLEOTIDE SEQUENCE [LARGE SCALE GENOMIC DNA]</scope>
    <source>
        <strain evidence="8 9">HN-Y44</strain>
    </source>
</reference>
<feature type="transmembrane region" description="Helical" evidence="6">
    <location>
        <begin position="296"/>
        <end position="317"/>
    </location>
</feature>
<keyword evidence="3 6" id="KW-0812">Transmembrane</keyword>
<keyword evidence="9" id="KW-1185">Reference proteome</keyword>
<dbReference type="InterPro" id="IPR011701">
    <property type="entry name" value="MFS"/>
</dbReference>
<feature type="transmembrane region" description="Helical" evidence="6">
    <location>
        <begin position="76"/>
        <end position="98"/>
    </location>
</feature>
<feature type="transmembrane region" description="Helical" evidence="6">
    <location>
        <begin position="230"/>
        <end position="250"/>
    </location>
</feature>
<keyword evidence="4 6" id="KW-1133">Transmembrane helix</keyword>
<dbReference type="PANTHER" id="PTHR42718:SF9">
    <property type="entry name" value="MAJOR FACILITATOR SUPERFAMILY MULTIDRUG TRANSPORTER MFSC"/>
    <property type="match status" value="1"/>
</dbReference>
<evidence type="ECO:0000256" key="6">
    <source>
        <dbReference type="SAM" id="Phobius"/>
    </source>
</evidence>
<dbReference type="CDD" id="cd17321">
    <property type="entry name" value="MFS_MMR_MDR_like"/>
    <property type="match status" value="1"/>
</dbReference>
<accession>A0ABY3YLV5</accession>
<feature type="transmembrane region" description="Helical" evidence="6">
    <location>
        <begin position="161"/>
        <end position="180"/>
    </location>
</feature>
<dbReference type="Proteomes" id="UP000829476">
    <property type="component" value="Chromosome"/>
</dbReference>
<feature type="transmembrane region" description="Helical" evidence="6">
    <location>
        <begin position="431"/>
        <end position="449"/>
    </location>
</feature>
<evidence type="ECO:0000256" key="5">
    <source>
        <dbReference type="ARBA" id="ARBA00023136"/>
    </source>
</evidence>
<dbReference type="PROSITE" id="PS50850">
    <property type="entry name" value="MFS"/>
    <property type="match status" value="1"/>
</dbReference>
<evidence type="ECO:0000256" key="2">
    <source>
        <dbReference type="ARBA" id="ARBA00022448"/>
    </source>
</evidence>
<name>A0ABY3YLV5_9FLAO</name>
<dbReference type="InterPro" id="IPR036259">
    <property type="entry name" value="MFS_trans_sf"/>
</dbReference>
<evidence type="ECO:0000256" key="3">
    <source>
        <dbReference type="ARBA" id="ARBA00022692"/>
    </source>
</evidence>
<evidence type="ECO:0000313" key="9">
    <source>
        <dbReference type="Proteomes" id="UP000829476"/>
    </source>
</evidence>
<dbReference type="PANTHER" id="PTHR42718">
    <property type="entry name" value="MAJOR FACILITATOR SUPERFAMILY MULTIDRUG TRANSPORTER MFSC"/>
    <property type="match status" value="1"/>
</dbReference>